<dbReference type="InterPro" id="IPR001451">
    <property type="entry name" value="Hexapep"/>
</dbReference>
<keyword evidence="2" id="KW-1185">Reference proteome</keyword>
<protein>
    <submittedName>
        <fullName evidence="1">Transferase hexapeptide repeat family protein</fullName>
    </submittedName>
</protein>
<organism evidence="1 2">
    <name type="scientific">Streptomyces cupreus</name>
    <dbReference type="NCBI Taxonomy" id="2759956"/>
    <lineage>
        <taxon>Bacteria</taxon>
        <taxon>Bacillati</taxon>
        <taxon>Actinomycetota</taxon>
        <taxon>Actinomycetes</taxon>
        <taxon>Kitasatosporales</taxon>
        <taxon>Streptomycetaceae</taxon>
        <taxon>Streptomyces</taxon>
    </lineage>
</organism>
<dbReference type="CDD" id="cd04745">
    <property type="entry name" value="LbH_paaY_like"/>
    <property type="match status" value="1"/>
</dbReference>
<proteinExistence type="predicted"/>
<dbReference type="PANTHER" id="PTHR13061">
    <property type="entry name" value="DYNACTIN SUBUNIT P25"/>
    <property type="match status" value="1"/>
</dbReference>
<dbReference type="Proteomes" id="UP000584670">
    <property type="component" value="Unassembled WGS sequence"/>
</dbReference>
<dbReference type="SUPFAM" id="SSF51161">
    <property type="entry name" value="Trimeric LpxA-like enzymes"/>
    <property type="match status" value="1"/>
</dbReference>
<dbReference type="AlphaFoldDB" id="A0A7X1J786"/>
<evidence type="ECO:0000313" key="1">
    <source>
        <dbReference type="EMBL" id="MBC2904442.1"/>
    </source>
</evidence>
<dbReference type="GO" id="GO:0016740">
    <property type="term" value="F:transferase activity"/>
    <property type="evidence" value="ECO:0007669"/>
    <property type="project" value="UniProtKB-KW"/>
</dbReference>
<dbReference type="PANTHER" id="PTHR13061:SF29">
    <property type="entry name" value="GAMMA CARBONIC ANHYDRASE-LIKE 1, MITOCHONDRIAL-RELATED"/>
    <property type="match status" value="1"/>
</dbReference>
<gene>
    <name evidence="1" type="ORF">H4N64_23115</name>
</gene>
<dbReference type="Gene3D" id="2.160.10.10">
    <property type="entry name" value="Hexapeptide repeat proteins"/>
    <property type="match status" value="1"/>
</dbReference>
<name>A0A7X1J786_9ACTN</name>
<keyword evidence="1" id="KW-0808">Transferase</keyword>
<sequence length="207" mass="21962">MVRGTMARIYSFEGNVPVVHPTAFVHPDAVLIGSVDIGPGCYVGPLASLRGDFGHIELREGSNVQDGCVLHCFPGADTVVEEDGHVGHGSVLHGCRVGRDSLIGIKSVLMDGVVVGRQAFVGAGSFVKSGFHIPQRHLVLGSPAKVARELTADEVAWKGNGTVQYQKLAQRCLTGLHPATALTERVAADTTAVAEPEHVTLHEFRSR</sequence>
<reference evidence="1 2" key="1">
    <citation type="submission" date="2020-08" db="EMBL/GenBank/DDBJ databases">
        <title>Streptomyces sp. PSKA01 genome sequencing and assembly.</title>
        <authorList>
            <person name="Mandal S."/>
            <person name="Maiti P.K."/>
            <person name="Das P."/>
        </authorList>
    </citation>
    <scope>NUCLEOTIDE SEQUENCE [LARGE SCALE GENOMIC DNA]</scope>
    <source>
        <strain evidence="1 2">PSKA01</strain>
    </source>
</reference>
<dbReference type="InterPro" id="IPR050484">
    <property type="entry name" value="Transf_Hexapept/Carb_Anhydrase"/>
</dbReference>
<dbReference type="Pfam" id="PF00132">
    <property type="entry name" value="Hexapep"/>
    <property type="match status" value="1"/>
</dbReference>
<accession>A0A7X1J786</accession>
<dbReference type="InterPro" id="IPR011004">
    <property type="entry name" value="Trimer_LpxA-like_sf"/>
</dbReference>
<comment type="caution">
    <text evidence="1">The sequence shown here is derived from an EMBL/GenBank/DDBJ whole genome shotgun (WGS) entry which is preliminary data.</text>
</comment>
<dbReference type="EMBL" id="JACMSF010000025">
    <property type="protein sequence ID" value="MBC2904442.1"/>
    <property type="molecule type" value="Genomic_DNA"/>
</dbReference>
<evidence type="ECO:0000313" key="2">
    <source>
        <dbReference type="Proteomes" id="UP000584670"/>
    </source>
</evidence>